<name>A0ABQ7KBM9_9FUNG</name>
<reference evidence="1 2" key="1">
    <citation type="journal article" date="2020" name="Fungal Divers.">
        <title>Resolving the Mortierellaceae phylogeny through synthesis of multi-gene phylogenetics and phylogenomics.</title>
        <authorList>
            <person name="Vandepol N."/>
            <person name="Liber J."/>
            <person name="Desiro A."/>
            <person name="Na H."/>
            <person name="Kennedy M."/>
            <person name="Barry K."/>
            <person name="Grigoriev I.V."/>
            <person name="Miller A.N."/>
            <person name="O'Donnell K."/>
            <person name="Stajich J.E."/>
            <person name="Bonito G."/>
        </authorList>
    </citation>
    <scope>NUCLEOTIDE SEQUENCE [LARGE SCALE GENOMIC DNA]</scope>
    <source>
        <strain evidence="1 2">AD045</strain>
    </source>
</reference>
<dbReference type="SUPFAM" id="SSF52047">
    <property type="entry name" value="RNI-like"/>
    <property type="match status" value="1"/>
</dbReference>
<comment type="caution">
    <text evidence="1">The sequence shown here is derived from an EMBL/GenBank/DDBJ whole genome shotgun (WGS) entry which is preliminary data.</text>
</comment>
<dbReference type="InterPro" id="IPR032675">
    <property type="entry name" value="LRR_dom_sf"/>
</dbReference>
<evidence type="ECO:0000313" key="1">
    <source>
        <dbReference type="EMBL" id="KAG0295201.1"/>
    </source>
</evidence>
<proteinExistence type="predicted"/>
<protein>
    <submittedName>
        <fullName evidence="1">Uncharacterized protein</fullName>
    </submittedName>
</protein>
<dbReference type="Gene3D" id="3.80.10.10">
    <property type="entry name" value="Ribonuclease Inhibitor"/>
    <property type="match status" value="1"/>
</dbReference>
<accession>A0ABQ7KBM9</accession>
<organism evidence="1 2">
    <name type="scientific">Linnemannia gamsii</name>
    <dbReference type="NCBI Taxonomy" id="64522"/>
    <lineage>
        <taxon>Eukaryota</taxon>
        <taxon>Fungi</taxon>
        <taxon>Fungi incertae sedis</taxon>
        <taxon>Mucoromycota</taxon>
        <taxon>Mortierellomycotina</taxon>
        <taxon>Mortierellomycetes</taxon>
        <taxon>Mortierellales</taxon>
        <taxon>Mortierellaceae</taxon>
        <taxon>Linnemannia</taxon>
    </lineage>
</organism>
<keyword evidence="2" id="KW-1185">Reference proteome</keyword>
<evidence type="ECO:0000313" key="2">
    <source>
        <dbReference type="Proteomes" id="UP001194696"/>
    </source>
</evidence>
<sequence>MVDCNQYLEHEEKFKGLANIRFSFNNHPQVHGYDSQEMTPEQEAVEQEKQKEREVCLTSMAAFVQEHVRIHRKVLRTANCGDSYLWHYSDQRKSNDYQLRLLKLLPPLHNPSFLEEESMQQFCMNPDDTAFDFVERINTNDISIDREDLLPALSCHLCRCRALKFTIERQKDDLSRWAVKEKQEYDRQLNNGQVPTKPLVPLKSARLQFCTTGYGPQINSFQRFGDTLALDCYGQFPTNNYDDRIDEPVVCGWQWSLPRLDRLTILTYTAPLILYPDTLSRCPALEYLCLEDSITSLQHTDNIPSWSPTNFPHLQTLALKCTPARVFHPDTLHNTSDLETLCISIDHVGERHLIPPNQELGHLFGQDN</sequence>
<dbReference type="EMBL" id="JAAAIM010000092">
    <property type="protein sequence ID" value="KAG0295201.1"/>
    <property type="molecule type" value="Genomic_DNA"/>
</dbReference>
<dbReference type="Proteomes" id="UP001194696">
    <property type="component" value="Unassembled WGS sequence"/>
</dbReference>
<gene>
    <name evidence="1" type="ORF">BGZ96_012303</name>
</gene>